<feature type="region of interest" description="Disordered" evidence="15">
    <location>
        <begin position="540"/>
        <end position="560"/>
    </location>
</feature>
<evidence type="ECO:0000256" key="15">
    <source>
        <dbReference type="SAM" id="MobiDB-lite"/>
    </source>
</evidence>
<dbReference type="EMBL" id="KB932204">
    <property type="protein sequence ID" value="KCV70497.1"/>
    <property type="molecule type" value="Genomic_DNA"/>
</dbReference>
<dbReference type="Gene3D" id="3.40.50.720">
    <property type="entry name" value="NAD(P)-binding Rossmann-like Domain"/>
    <property type="match status" value="1"/>
</dbReference>
<comment type="cofactor">
    <cofactor evidence="2">
        <name>[3Fe-4S] cluster</name>
        <dbReference type="ChEBI" id="CHEBI:21137"/>
    </cofactor>
</comment>
<sequence length="668" mass="68753">MLPVARLGSRLVQTSTLRGIRLPLLASAHFSSGPIGGPRVAIVGSGPAGFYTADRLLRRAGAASQAAPEADGSATSAALRIDILESLPVPFGLARHGVAPDHQAMKQCINRFDALLAEQREAAESATGQPQLRWFGNVTVGAGPPAPCGAPVPEGPPPPALSLAALRSAYDAVILAHGAQDGRDLGVPVVDVATGRPLHATSRGTAAHGAALERMLVNLLPARDFVCWYNGQTDHTECPVPALAAPAAAWLPVSASELAPGLTGVRVAELPAGAGARALVVGNGNVALDVARALLRGDRAFEKLDVPRAGVLEVLRRHAAAPGDRRIRHVEVIGRRGPAEVSFTISELRELVGAAIARHAGQAPDPEKFPLDAADPPGEEVVLVVPEKALVLQALDAAPAPARPRVRLLALLRQAVEAAVDPAEEPNVYARAGRTLTFRFFAAPTAILAQGVATPVEPEGPSADGCPASYYQVAGLRLGLSTVDPATGRATPRNTGTGLETQILLPASVVLTSVGFRVGALDDEAPIDTAAGANRLAHDGQGRVLPAGEPQPPADSSGSSSTALAPVYCAGWAKTGPVGVIASTMADAYATADVVWEDLAARGGTRVDTAPGFEGLPIDHSQAITAAQWALLDREERARGEAAGALRDKIPSRAEQLRLSRGGSASPE</sequence>
<accession>A0A058ZAP1</accession>
<evidence type="ECO:0000313" key="16">
    <source>
        <dbReference type="EMBL" id="KCV70497.1"/>
    </source>
</evidence>
<keyword evidence="8" id="KW-0315">Glutamine amidotransferase</keyword>
<keyword evidence="9" id="KW-0560">Oxidoreductase</keyword>
<organism evidence="16">
    <name type="scientific">Fonticula alba</name>
    <name type="common">Slime mold</name>
    <dbReference type="NCBI Taxonomy" id="691883"/>
    <lineage>
        <taxon>Eukaryota</taxon>
        <taxon>Rotosphaerida</taxon>
        <taxon>Fonticulaceae</taxon>
        <taxon>Fonticula</taxon>
    </lineage>
</organism>
<keyword evidence="13" id="KW-0003">3Fe-4S</keyword>
<dbReference type="GO" id="GO:0046872">
    <property type="term" value="F:metal ion binding"/>
    <property type="evidence" value="ECO:0007669"/>
    <property type="project" value="UniProtKB-KW"/>
</dbReference>
<evidence type="ECO:0000256" key="11">
    <source>
        <dbReference type="ARBA" id="ARBA00023014"/>
    </source>
</evidence>
<dbReference type="PANTHER" id="PTHR11938">
    <property type="entry name" value="FAD NADPH DEHYDROGENASE/OXIDOREDUCTASE"/>
    <property type="match status" value="1"/>
</dbReference>
<dbReference type="AlphaFoldDB" id="A0A058ZAP1"/>
<evidence type="ECO:0000256" key="1">
    <source>
        <dbReference type="ARBA" id="ARBA00001917"/>
    </source>
</evidence>
<evidence type="ECO:0000256" key="12">
    <source>
        <dbReference type="ARBA" id="ARBA00023164"/>
    </source>
</evidence>
<evidence type="ECO:0000256" key="2">
    <source>
        <dbReference type="ARBA" id="ARBA00001927"/>
    </source>
</evidence>
<name>A0A058ZAP1_FONAL</name>
<evidence type="ECO:0000256" key="10">
    <source>
        <dbReference type="ARBA" id="ARBA00023004"/>
    </source>
</evidence>
<dbReference type="STRING" id="691883.A0A058ZAP1"/>
<comment type="cofactor">
    <cofactor evidence="1">
        <name>FMN</name>
        <dbReference type="ChEBI" id="CHEBI:58210"/>
    </cofactor>
</comment>
<keyword evidence="17" id="KW-1185">Reference proteome</keyword>
<feature type="compositionally biased region" description="Basic and acidic residues" evidence="15">
    <location>
        <begin position="640"/>
        <end position="658"/>
    </location>
</feature>
<dbReference type="GO" id="GO:0051538">
    <property type="term" value="F:3 iron, 4 sulfur cluster binding"/>
    <property type="evidence" value="ECO:0007669"/>
    <property type="project" value="UniProtKB-KW"/>
</dbReference>
<evidence type="ECO:0000256" key="5">
    <source>
        <dbReference type="ARBA" id="ARBA00022630"/>
    </source>
</evidence>
<evidence type="ECO:0000313" key="17">
    <source>
        <dbReference type="Proteomes" id="UP000030693"/>
    </source>
</evidence>
<evidence type="ECO:0000256" key="6">
    <source>
        <dbReference type="ARBA" id="ARBA00022643"/>
    </source>
</evidence>
<protein>
    <recommendedName>
        <fullName evidence="18">FAD/NAD(P)-binding domain-containing protein</fullName>
    </recommendedName>
</protein>
<evidence type="ECO:0000256" key="4">
    <source>
        <dbReference type="ARBA" id="ARBA00022605"/>
    </source>
</evidence>
<evidence type="ECO:0000256" key="14">
    <source>
        <dbReference type="ARBA" id="ARBA00029440"/>
    </source>
</evidence>
<comment type="similarity">
    <text evidence="3">Belongs to the glutamate synthase family.</text>
</comment>
<dbReference type="GO" id="GO:0006537">
    <property type="term" value="P:glutamate biosynthetic process"/>
    <property type="evidence" value="ECO:0007669"/>
    <property type="project" value="UniProtKB-KW"/>
</dbReference>
<dbReference type="RefSeq" id="XP_009495013.1">
    <property type="nucleotide sequence ID" value="XM_009496738.1"/>
</dbReference>
<keyword evidence="6" id="KW-0288">FMN</keyword>
<evidence type="ECO:0000256" key="13">
    <source>
        <dbReference type="ARBA" id="ARBA00023291"/>
    </source>
</evidence>
<dbReference type="PANTHER" id="PTHR11938:SF91">
    <property type="entry name" value="NADPH:ADRENODOXIN OXIDOREDUCTASE, MITOCHONDRIAL"/>
    <property type="match status" value="1"/>
</dbReference>
<keyword evidence="10" id="KW-0408">Iron</keyword>
<dbReference type="InterPro" id="IPR050711">
    <property type="entry name" value="ET-N_metabolism_enzyme"/>
</dbReference>
<evidence type="ECO:0000256" key="9">
    <source>
        <dbReference type="ARBA" id="ARBA00023002"/>
    </source>
</evidence>
<evidence type="ECO:0008006" key="18">
    <source>
        <dbReference type="Google" id="ProtNLM"/>
    </source>
</evidence>
<evidence type="ECO:0000256" key="3">
    <source>
        <dbReference type="ARBA" id="ARBA00009716"/>
    </source>
</evidence>
<dbReference type="GeneID" id="20527563"/>
<dbReference type="Gene3D" id="3.50.50.60">
    <property type="entry name" value="FAD/NAD(P)-binding domain"/>
    <property type="match status" value="1"/>
</dbReference>
<keyword evidence="7" id="KW-0479">Metal-binding</keyword>
<reference evidence="16" key="1">
    <citation type="submission" date="2013-04" db="EMBL/GenBank/DDBJ databases">
        <title>The Genome Sequence of Fonticula alba ATCC 38817.</title>
        <authorList>
            <consortium name="The Broad Institute Genomics Platform"/>
            <person name="Russ C."/>
            <person name="Cuomo C."/>
            <person name="Burger G."/>
            <person name="Gray M.W."/>
            <person name="Holland P.W.H."/>
            <person name="King N."/>
            <person name="Lang F.B.F."/>
            <person name="Roger A.J."/>
            <person name="Ruiz-Trillo I."/>
            <person name="Brown M."/>
            <person name="Walker B."/>
            <person name="Young S."/>
            <person name="Zeng Q."/>
            <person name="Gargeya S."/>
            <person name="Fitzgerald M."/>
            <person name="Haas B."/>
            <person name="Abouelleil A."/>
            <person name="Allen A.W."/>
            <person name="Alvarado L."/>
            <person name="Arachchi H.M."/>
            <person name="Berlin A.M."/>
            <person name="Chapman S.B."/>
            <person name="Gainer-Dewar J."/>
            <person name="Goldberg J."/>
            <person name="Griggs A."/>
            <person name="Gujja S."/>
            <person name="Hansen M."/>
            <person name="Howarth C."/>
            <person name="Imamovic A."/>
            <person name="Ireland A."/>
            <person name="Larimer J."/>
            <person name="McCowan C."/>
            <person name="Murphy C."/>
            <person name="Pearson M."/>
            <person name="Poon T.W."/>
            <person name="Priest M."/>
            <person name="Roberts A."/>
            <person name="Saif S."/>
            <person name="Shea T."/>
            <person name="Sisk P."/>
            <person name="Sykes S."/>
            <person name="Wortman J."/>
            <person name="Nusbaum C."/>
            <person name="Birren B."/>
        </authorList>
    </citation>
    <scope>NUCLEOTIDE SEQUENCE [LARGE SCALE GENOMIC DNA]</scope>
    <source>
        <strain evidence="16">ATCC 38817</strain>
    </source>
</reference>
<keyword evidence="5" id="KW-0285">Flavoprotein</keyword>
<dbReference type="Proteomes" id="UP000030693">
    <property type="component" value="Unassembled WGS sequence"/>
</dbReference>
<dbReference type="SUPFAM" id="SSF51971">
    <property type="entry name" value="Nucleotide-binding domain"/>
    <property type="match status" value="1"/>
</dbReference>
<evidence type="ECO:0000256" key="7">
    <source>
        <dbReference type="ARBA" id="ARBA00022723"/>
    </source>
</evidence>
<dbReference type="InterPro" id="IPR036188">
    <property type="entry name" value="FAD/NAD-bd_sf"/>
</dbReference>
<feature type="region of interest" description="Disordered" evidence="15">
    <location>
        <begin position="640"/>
        <end position="668"/>
    </location>
</feature>
<keyword evidence="11" id="KW-0411">Iron-sulfur</keyword>
<keyword evidence="4" id="KW-0028">Amino-acid biosynthesis</keyword>
<dbReference type="PRINTS" id="PR00368">
    <property type="entry name" value="FADPNR"/>
</dbReference>
<evidence type="ECO:0000256" key="8">
    <source>
        <dbReference type="ARBA" id="ARBA00022962"/>
    </source>
</evidence>
<dbReference type="OrthoDB" id="333024at2759"/>
<comment type="pathway">
    <text evidence="14">Amino-acid biosynthesis.</text>
</comment>
<proteinExistence type="inferred from homology"/>
<keyword evidence="12" id="KW-0314">Glutamate biosynthesis</keyword>
<dbReference type="eggNOG" id="KOG1800">
    <property type="taxonomic scope" value="Eukaryota"/>
</dbReference>
<gene>
    <name evidence="16" type="ORF">H696_02838</name>
</gene>
<dbReference type="GO" id="GO:0016491">
    <property type="term" value="F:oxidoreductase activity"/>
    <property type="evidence" value="ECO:0007669"/>
    <property type="project" value="UniProtKB-KW"/>
</dbReference>